<dbReference type="InterPro" id="IPR043915">
    <property type="entry name" value="P9_TM"/>
</dbReference>
<dbReference type="Pfam" id="PF19066">
    <property type="entry name" value="P9_TM"/>
    <property type="match status" value="1"/>
</dbReference>
<keyword evidence="1" id="KW-1133">Transmembrane helix</keyword>
<evidence type="ECO:0000256" key="1">
    <source>
        <dbReference type="SAM" id="Phobius"/>
    </source>
</evidence>
<evidence type="ECO:0000313" key="3">
    <source>
        <dbReference type="EMBL" id="QHT78261.1"/>
    </source>
</evidence>
<protein>
    <recommendedName>
        <fullName evidence="2">Minor capsid protein P9 transmembrane helices domain-containing protein</fullName>
    </recommendedName>
</protein>
<dbReference type="AlphaFoldDB" id="A0A6C0HCD7"/>
<feature type="domain" description="Minor capsid protein P9 transmembrane helices" evidence="2">
    <location>
        <begin position="7"/>
        <end position="75"/>
    </location>
</feature>
<name>A0A6C0HCD7_9ZZZZ</name>
<dbReference type="EMBL" id="MN739930">
    <property type="protein sequence ID" value="QHT78261.1"/>
    <property type="molecule type" value="Genomic_DNA"/>
</dbReference>
<sequence length="255" mass="28688">MTTPIPFWSNDPTIILNKDYILEVWPTPKMTFEQKLNAISRLIIILTILGFIFTMSVKLLLVSIITLIVIFVLYKSRKQKVTKEMFQNLITENDNPANSLASIENSGIGKSSGGQKIVNPETLEEFLRSDFEPNTKTNPFANVLLTDIGDHPERKSAPPSFNTDVYEDITHSVKKMVQKLNPGIKNTNKQLFGDLGENFYLDQSNRNFFSTANTRIANDQGAFSQFLYGSMISSKESNAGGALARVQDSVRYTLY</sequence>
<feature type="transmembrane region" description="Helical" evidence="1">
    <location>
        <begin position="42"/>
        <end position="74"/>
    </location>
</feature>
<keyword evidence="1" id="KW-0472">Membrane</keyword>
<organism evidence="3">
    <name type="scientific">viral metagenome</name>
    <dbReference type="NCBI Taxonomy" id="1070528"/>
    <lineage>
        <taxon>unclassified sequences</taxon>
        <taxon>metagenomes</taxon>
        <taxon>organismal metagenomes</taxon>
    </lineage>
</organism>
<reference evidence="3" key="1">
    <citation type="journal article" date="2020" name="Nature">
        <title>Giant virus diversity and host interactions through global metagenomics.</title>
        <authorList>
            <person name="Schulz F."/>
            <person name="Roux S."/>
            <person name="Paez-Espino D."/>
            <person name="Jungbluth S."/>
            <person name="Walsh D.A."/>
            <person name="Denef V.J."/>
            <person name="McMahon K.D."/>
            <person name="Konstantinidis K.T."/>
            <person name="Eloe-Fadrosh E.A."/>
            <person name="Kyrpides N.C."/>
            <person name="Woyke T."/>
        </authorList>
    </citation>
    <scope>NUCLEOTIDE SEQUENCE</scope>
    <source>
        <strain evidence="3">GVMAG-M-3300023179-91</strain>
    </source>
</reference>
<evidence type="ECO:0000259" key="2">
    <source>
        <dbReference type="Pfam" id="PF19066"/>
    </source>
</evidence>
<proteinExistence type="predicted"/>
<accession>A0A6C0HCD7</accession>
<keyword evidence="1" id="KW-0812">Transmembrane</keyword>